<evidence type="ECO:0000259" key="7">
    <source>
        <dbReference type="Pfam" id="PF02687"/>
    </source>
</evidence>
<name>A0ABX2FLD7_9BACT</name>
<dbReference type="EMBL" id="JABSNP010000003">
    <property type="protein sequence ID" value="NRT17948.1"/>
    <property type="molecule type" value="Genomic_DNA"/>
</dbReference>
<evidence type="ECO:0000313" key="9">
    <source>
        <dbReference type="EMBL" id="NRT17948.1"/>
    </source>
</evidence>
<feature type="domain" description="MacB-like periplasmic core" evidence="8">
    <location>
        <begin position="25"/>
        <end position="238"/>
    </location>
</feature>
<feature type="domain" description="ABC3 transporter permease C-terminal" evidence="7">
    <location>
        <begin position="291"/>
        <end position="405"/>
    </location>
</feature>
<keyword evidence="5 6" id="KW-0472">Membrane</keyword>
<dbReference type="PANTHER" id="PTHR30572:SF18">
    <property type="entry name" value="ABC-TYPE MACROLIDE FAMILY EXPORT SYSTEM PERMEASE COMPONENT 2"/>
    <property type="match status" value="1"/>
</dbReference>
<comment type="caution">
    <text evidence="9">The sequence shown here is derived from an EMBL/GenBank/DDBJ whole genome shotgun (WGS) entry which is preliminary data.</text>
</comment>
<feature type="transmembrane region" description="Helical" evidence="6">
    <location>
        <begin position="340"/>
        <end position="359"/>
    </location>
</feature>
<keyword evidence="2" id="KW-1003">Cell membrane</keyword>
<keyword evidence="3 6" id="KW-0812">Transmembrane</keyword>
<feature type="transmembrane region" description="Helical" evidence="6">
    <location>
        <begin position="21"/>
        <end position="41"/>
    </location>
</feature>
<feature type="transmembrane region" description="Helical" evidence="6">
    <location>
        <begin position="379"/>
        <end position="399"/>
    </location>
</feature>
<protein>
    <submittedName>
        <fullName evidence="9">ABC transport system permease protein</fullName>
    </submittedName>
</protein>
<evidence type="ECO:0000256" key="2">
    <source>
        <dbReference type="ARBA" id="ARBA00022475"/>
    </source>
</evidence>
<organism evidence="9 10">
    <name type="scientific">Hymenobacter caeli</name>
    <dbReference type="NCBI Taxonomy" id="2735894"/>
    <lineage>
        <taxon>Bacteria</taxon>
        <taxon>Pseudomonadati</taxon>
        <taxon>Bacteroidota</taxon>
        <taxon>Cytophagia</taxon>
        <taxon>Cytophagales</taxon>
        <taxon>Hymenobacteraceae</taxon>
        <taxon>Hymenobacter</taxon>
    </lineage>
</organism>
<dbReference type="InterPro" id="IPR025857">
    <property type="entry name" value="MacB_PCD"/>
</dbReference>
<keyword evidence="10" id="KW-1185">Reference proteome</keyword>
<dbReference type="Proteomes" id="UP000779507">
    <property type="component" value="Unassembled WGS sequence"/>
</dbReference>
<reference evidence="9 10" key="1">
    <citation type="submission" date="2020-05" db="EMBL/GenBank/DDBJ databases">
        <title>Genomic Encyclopedia of Type Strains, Phase IV (KMG-V): Genome sequencing to study the core and pangenomes of soil and plant-associated prokaryotes.</title>
        <authorList>
            <person name="Whitman W."/>
        </authorList>
    </citation>
    <scope>NUCLEOTIDE SEQUENCE [LARGE SCALE GENOMIC DNA]</scope>
    <source>
        <strain evidence="9 10">9A</strain>
    </source>
</reference>
<proteinExistence type="predicted"/>
<dbReference type="RefSeq" id="WP_173808722.1">
    <property type="nucleotide sequence ID" value="NZ_JABSNP010000003.1"/>
</dbReference>
<comment type="subcellular location">
    <subcellularLocation>
        <location evidence="1">Cell membrane</location>
        <topology evidence="1">Multi-pass membrane protein</topology>
    </subcellularLocation>
</comment>
<sequence>MLLSYFKIAWKVLQRRKFFTFISLFGISFTLMILLVVYAMYDHTVGPHTPERRVDRLLFVTHIGLWSPNSQGNSDPSYSFLNRYVRPLRTPEKISIATGGSYAVAYVGNTKLKLSLKGTDGVFWQVLDFDFLAGRPYSVQEVGTDAHVAVINESTARRYFGAVAGAVGRTIEADAVGYRVVGVVRDVPAARYLSTADIWIPLGLTVDVHEPNYFGNCMAILLAPSAEALPAMQEEFKQVMRHVPVQDPKEFTELRIYANTLLANTVRNFVSRNDDEPDDGVARFGRIAWGMALLFMLLPALNLVNLNVSRMLERSSEIGVRKAFGATAGRLVGQFLVENLFLTLVGGVLGLALAAGALALLNGSSVIEYAQFALNARVFAVALGAVLFFGLLSGVYPAYKMSKLPAIQALKGGTN</sequence>
<dbReference type="Pfam" id="PF02687">
    <property type="entry name" value="FtsX"/>
    <property type="match status" value="1"/>
</dbReference>
<evidence type="ECO:0000256" key="5">
    <source>
        <dbReference type="ARBA" id="ARBA00023136"/>
    </source>
</evidence>
<evidence type="ECO:0000313" key="10">
    <source>
        <dbReference type="Proteomes" id="UP000779507"/>
    </source>
</evidence>
<gene>
    <name evidence="9" type="ORF">HNP98_000759</name>
</gene>
<evidence type="ECO:0000259" key="8">
    <source>
        <dbReference type="Pfam" id="PF12704"/>
    </source>
</evidence>
<keyword evidence="4 6" id="KW-1133">Transmembrane helix</keyword>
<accession>A0ABX2FLD7</accession>
<feature type="transmembrane region" description="Helical" evidence="6">
    <location>
        <begin position="287"/>
        <end position="308"/>
    </location>
</feature>
<dbReference type="Pfam" id="PF12704">
    <property type="entry name" value="MacB_PCD"/>
    <property type="match status" value="1"/>
</dbReference>
<dbReference type="PANTHER" id="PTHR30572">
    <property type="entry name" value="MEMBRANE COMPONENT OF TRANSPORTER-RELATED"/>
    <property type="match status" value="1"/>
</dbReference>
<dbReference type="InterPro" id="IPR050250">
    <property type="entry name" value="Macrolide_Exporter_MacB"/>
</dbReference>
<evidence type="ECO:0000256" key="4">
    <source>
        <dbReference type="ARBA" id="ARBA00022989"/>
    </source>
</evidence>
<evidence type="ECO:0000256" key="6">
    <source>
        <dbReference type="SAM" id="Phobius"/>
    </source>
</evidence>
<evidence type="ECO:0000256" key="1">
    <source>
        <dbReference type="ARBA" id="ARBA00004651"/>
    </source>
</evidence>
<evidence type="ECO:0000256" key="3">
    <source>
        <dbReference type="ARBA" id="ARBA00022692"/>
    </source>
</evidence>
<dbReference type="InterPro" id="IPR003838">
    <property type="entry name" value="ABC3_permease_C"/>
</dbReference>